<evidence type="ECO:0000313" key="6">
    <source>
        <dbReference type="EMBL" id="PQO26991.1"/>
    </source>
</evidence>
<keyword evidence="4" id="KW-0521">NADP</keyword>
<evidence type="ECO:0000256" key="1">
    <source>
        <dbReference type="ARBA" id="ARBA00009183"/>
    </source>
</evidence>
<keyword evidence="5" id="KW-0560">Oxidoreductase</keyword>
<protein>
    <submittedName>
        <fullName evidence="6">Monooxygenase</fullName>
    </submittedName>
</protein>
<dbReference type="AlphaFoldDB" id="A0A2S8F4B0"/>
<evidence type="ECO:0000256" key="5">
    <source>
        <dbReference type="ARBA" id="ARBA00023002"/>
    </source>
</evidence>
<dbReference type="Pfam" id="PF00743">
    <property type="entry name" value="FMO-like"/>
    <property type="match status" value="1"/>
</dbReference>
<organism evidence="6 7">
    <name type="scientific">Blastopirellula marina</name>
    <dbReference type="NCBI Taxonomy" id="124"/>
    <lineage>
        <taxon>Bacteria</taxon>
        <taxon>Pseudomonadati</taxon>
        <taxon>Planctomycetota</taxon>
        <taxon>Planctomycetia</taxon>
        <taxon>Pirellulales</taxon>
        <taxon>Pirellulaceae</taxon>
        <taxon>Blastopirellula</taxon>
    </lineage>
</organism>
<dbReference type="EMBL" id="PUIB01000028">
    <property type="protein sequence ID" value="PQO26991.1"/>
    <property type="molecule type" value="Genomic_DNA"/>
</dbReference>
<proteinExistence type="inferred from homology"/>
<dbReference type="Gene3D" id="3.50.50.60">
    <property type="entry name" value="FAD/NAD(P)-binding domain"/>
    <property type="match status" value="1"/>
</dbReference>
<comment type="similarity">
    <text evidence="1">Belongs to the FMO family.</text>
</comment>
<evidence type="ECO:0000256" key="2">
    <source>
        <dbReference type="ARBA" id="ARBA00022630"/>
    </source>
</evidence>
<sequence length="466" mass="52359">MESYFPLYEPSLTHSLGITTMAAMNQSTDLQVLVIGAGPSGLVTLKTLRQLGIMATCVDRGERIGGNWDIQSPFSSVYHSTHLISSKGMTQFADFPMPEGYPEYPSHHQVLAYLNSYADRFGLGQYIRKKITVNRVEKANDGWILTVSPSDGLSSTVEKYDAVVIANGHHAIPMMPEFAGKFSGEMIHAHDYKHQRQLEGRRVLVVGAGNSGCDIAVEAAIHGQSAAISMRRGYHFFPKFIRGKPADIVGDRVRRWPIPRSWQRRLSQLVVDWTIGRPQRYGLPKPEHRLFETHPIINSQLPYYAGHGKLAIFPDIRLLDGDQVEFTDGRRETFDTIILATGYQLTFPFIEPELLNTMDGIPKLYLHAFHPTDDTLFVAGMIQPNSGQWPLTDLQAQIIARFLKARQKGSPAAEAFRQQKRSTQSAATSRDHFLATPRHRLEVDYFEYRRTLQKIVRQLDAAGAAG</sequence>
<name>A0A2S8F4B0_9BACT</name>
<dbReference type="PRINTS" id="PR00370">
    <property type="entry name" value="FMOXYGENASE"/>
</dbReference>
<dbReference type="SUPFAM" id="SSF51905">
    <property type="entry name" value="FAD/NAD(P)-binding domain"/>
    <property type="match status" value="2"/>
</dbReference>
<accession>A0A2S8F4B0</accession>
<dbReference type="Proteomes" id="UP000239388">
    <property type="component" value="Unassembled WGS sequence"/>
</dbReference>
<dbReference type="PANTHER" id="PTHR23023">
    <property type="entry name" value="DIMETHYLANILINE MONOOXYGENASE"/>
    <property type="match status" value="1"/>
</dbReference>
<dbReference type="InterPro" id="IPR050346">
    <property type="entry name" value="FMO-like"/>
</dbReference>
<evidence type="ECO:0000256" key="3">
    <source>
        <dbReference type="ARBA" id="ARBA00022827"/>
    </source>
</evidence>
<dbReference type="GO" id="GO:0050661">
    <property type="term" value="F:NADP binding"/>
    <property type="evidence" value="ECO:0007669"/>
    <property type="project" value="InterPro"/>
</dbReference>
<dbReference type="InterPro" id="IPR036188">
    <property type="entry name" value="FAD/NAD-bd_sf"/>
</dbReference>
<dbReference type="PIRSF" id="PIRSF000332">
    <property type="entry name" value="FMO"/>
    <property type="match status" value="1"/>
</dbReference>
<gene>
    <name evidence="6" type="ORF">C5Y98_27420</name>
</gene>
<keyword evidence="2" id="KW-0285">Flavoprotein</keyword>
<dbReference type="InterPro" id="IPR020946">
    <property type="entry name" value="Flavin_mOase-like"/>
</dbReference>
<comment type="caution">
    <text evidence="6">The sequence shown here is derived from an EMBL/GenBank/DDBJ whole genome shotgun (WGS) entry which is preliminary data.</text>
</comment>
<keyword evidence="6" id="KW-0503">Monooxygenase</keyword>
<dbReference type="GO" id="GO:0050660">
    <property type="term" value="F:flavin adenine dinucleotide binding"/>
    <property type="evidence" value="ECO:0007669"/>
    <property type="project" value="InterPro"/>
</dbReference>
<evidence type="ECO:0000313" key="7">
    <source>
        <dbReference type="Proteomes" id="UP000239388"/>
    </source>
</evidence>
<keyword evidence="3" id="KW-0274">FAD</keyword>
<reference evidence="6 7" key="1">
    <citation type="submission" date="2018-02" db="EMBL/GenBank/DDBJ databases">
        <title>Comparative genomes isolates from brazilian mangrove.</title>
        <authorList>
            <person name="Araujo J.E."/>
            <person name="Taketani R.G."/>
            <person name="Silva M.C.P."/>
            <person name="Loureco M.V."/>
            <person name="Andreote F.D."/>
        </authorList>
    </citation>
    <scope>NUCLEOTIDE SEQUENCE [LARGE SCALE GENOMIC DNA]</scope>
    <source>
        <strain evidence="6 7">NAP PRIS-MGV</strain>
    </source>
</reference>
<dbReference type="GO" id="GO:0004499">
    <property type="term" value="F:N,N-dimethylaniline monooxygenase activity"/>
    <property type="evidence" value="ECO:0007669"/>
    <property type="project" value="InterPro"/>
</dbReference>
<dbReference type="InterPro" id="IPR000960">
    <property type="entry name" value="Flavin_mOase"/>
</dbReference>
<evidence type="ECO:0000256" key="4">
    <source>
        <dbReference type="ARBA" id="ARBA00022857"/>
    </source>
</evidence>